<dbReference type="PIRSF" id="PIRSF011489">
    <property type="entry name" value="DUF479"/>
    <property type="match status" value="1"/>
</dbReference>
<dbReference type="PANTHER" id="PTHR38764:SF1">
    <property type="entry name" value="ACYL CARRIER PROTEIN PHOSPHODIESTERASE"/>
    <property type="match status" value="1"/>
</dbReference>
<evidence type="ECO:0000313" key="5">
    <source>
        <dbReference type="Proteomes" id="UP001597297"/>
    </source>
</evidence>
<proteinExistence type="predicted"/>
<accession>A0ABW5E2W2</accession>
<dbReference type="RefSeq" id="WP_377092911.1">
    <property type="nucleotide sequence ID" value="NZ_JBHSJM010000001.1"/>
</dbReference>
<keyword evidence="1" id="KW-0444">Lipid biosynthesis</keyword>
<evidence type="ECO:0000256" key="1">
    <source>
        <dbReference type="ARBA" id="ARBA00022516"/>
    </source>
</evidence>
<evidence type="ECO:0000256" key="3">
    <source>
        <dbReference type="ARBA" id="ARBA00023098"/>
    </source>
</evidence>
<comment type="caution">
    <text evidence="4">The sequence shown here is derived from an EMBL/GenBank/DDBJ whole genome shotgun (WGS) entry which is preliminary data.</text>
</comment>
<organism evidence="4 5">
    <name type="scientific">Rubritalea spongiae</name>
    <dbReference type="NCBI Taxonomy" id="430797"/>
    <lineage>
        <taxon>Bacteria</taxon>
        <taxon>Pseudomonadati</taxon>
        <taxon>Verrucomicrobiota</taxon>
        <taxon>Verrucomicrobiia</taxon>
        <taxon>Verrucomicrobiales</taxon>
        <taxon>Rubritaleaceae</taxon>
        <taxon>Rubritalea</taxon>
    </lineage>
</organism>
<sequence>MNYLAHVALAHNSDASRIGNFLGDFAKGTHESLLEKWPTELVQGFIMHRAIDSLTDSHPTFREAKQLIDPNRRRLAGIAIDIIYDHFLSRHWNLFYQQERSLFINQFYQSLEQHPQWWIGEFAHAYPYLKSENWLECYVSKDGIKLTLDRISKRNRKWTLPLAECYQDFERHYSEFEKLFLILYPELIERARNIL</sequence>
<evidence type="ECO:0000256" key="2">
    <source>
        <dbReference type="ARBA" id="ARBA00022801"/>
    </source>
</evidence>
<dbReference type="InterPro" id="IPR007431">
    <property type="entry name" value="ACP_PD"/>
</dbReference>
<keyword evidence="2" id="KW-0378">Hydrolase</keyword>
<dbReference type="Proteomes" id="UP001597297">
    <property type="component" value="Unassembled WGS sequence"/>
</dbReference>
<protein>
    <submittedName>
        <fullName evidence="4">ACP phosphodiesterase</fullName>
    </submittedName>
</protein>
<dbReference type="Pfam" id="PF04336">
    <property type="entry name" value="ACP_PD"/>
    <property type="match status" value="1"/>
</dbReference>
<evidence type="ECO:0000313" key="4">
    <source>
        <dbReference type="EMBL" id="MFD2276966.1"/>
    </source>
</evidence>
<keyword evidence="5" id="KW-1185">Reference proteome</keyword>
<name>A0ABW5E2W2_9BACT</name>
<reference evidence="5" key="1">
    <citation type="journal article" date="2019" name="Int. J. Syst. Evol. Microbiol.">
        <title>The Global Catalogue of Microorganisms (GCM) 10K type strain sequencing project: providing services to taxonomists for standard genome sequencing and annotation.</title>
        <authorList>
            <consortium name="The Broad Institute Genomics Platform"/>
            <consortium name="The Broad Institute Genome Sequencing Center for Infectious Disease"/>
            <person name="Wu L."/>
            <person name="Ma J."/>
        </authorList>
    </citation>
    <scope>NUCLEOTIDE SEQUENCE [LARGE SCALE GENOMIC DNA]</scope>
    <source>
        <strain evidence="5">JCM 16545</strain>
    </source>
</reference>
<dbReference type="EMBL" id="JBHUJC010000034">
    <property type="protein sequence ID" value="MFD2276966.1"/>
    <property type="molecule type" value="Genomic_DNA"/>
</dbReference>
<dbReference type="PANTHER" id="PTHR38764">
    <property type="entry name" value="ACYL CARRIER PROTEIN PHOSPHODIESTERASE"/>
    <property type="match status" value="1"/>
</dbReference>
<keyword evidence="3" id="KW-0443">Lipid metabolism</keyword>
<gene>
    <name evidence="4" type="ORF">ACFSQZ_10840</name>
</gene>